<dbReference type="EMBL" id="JAASQV010000004">
    <property type="protein sequence ID" value="NIJ66797.1"/>
    <property type="molecule type" value="Genomic_DNA"/>
</dbReference>
<sequence>MKRICVLIGVLAAIPGTAFAQSGGDATFGGVKVGVSIDYRWHDGDYSLPRIASRIDQSKGGIGYRGHVGYDAQLGDLLVIGAEAGIGRGGKTLTAASPTGDYALKPGWTWDASGRAGILPAPNVLLYGRAGYSWLRVRETTDFRATNLKDLRTSGTEKGFLWGAGIEAGISPGMYARAEYSRANYRDGLTASNVRLGLSVGF</sequence>
<dbReference type="InterPro" id="IPR027385">
    <property type="entry name" value="Beta-barrel_OMP"/>
</dbReference>
<evidence type="ECO:0000313" key="4">
    <source>
        <dbReference type="EMBL" id="NIJ66797.1"/>
    </source>
</evidence>
<proteinExistence type="predicted"/>
<evidence type="ECO:0000256" key="2">
    <source>
        <dbReference type="SAM" id="SignalP"/>
    </source>
</evidence>
<keyword evidence="5" id="KW-1185">Reference proteome</keyword>
<reference evidence="4 5" key="1">
    <citation type="submission" date="2020-03" db="EMBL/GenBank/DDBJ databases">
        <title>Genomic Encyclopedia of Type Strains, Phase IV (KMG-IV): sequencing the most valuable type-strain genomes for metagenomic binning, comparative biology and taxonomic classification.</title>
        <authorList>
            <person name="Goeker M."/>
        </authorList>
    </citation>
    <scope>NUCLEOTIDE SEQUENCE [LARGE SCALE GENOMIC DNA]</scope>
    <source>
        <strain evidence="4 5">DSM 4733</strain>
    </source>
</reference>
<dbReference type="Gene3D" id="2.40.160.20">
    <property type="match status" value="1"/>
</dbReference>
<dbReference type="AlphaFoldDB" id="A0A7X5V3V4"/>
<evidence type="ECO:0000256" key="1">
    <source>
        <dbReference type="ARBA" id="ARBA00022729"/>
    </source>
</evidence>
<dbReference type="SUPFAM" id="SSF56925">
    <property type="entry name" value="OMPA-like"/>
    <property type="match status" value="1"/>
</dbReference>
<keyword evidence="1 2" id="KW-0732">Signal</keyword>
<organism evidence="4 5">
    <name type="scientific">Sphingomonas leidyi</name>
    <dbReference type="NCBI Taxonomy" id="68569"/>
    <lineage>
        <taxon>Bacteria</taxon>
        <taxon>Pseudomonadati</taxon>
        <taxon>Pseudomonadota</taxon>
        <taxon>Alphaproteobacteria</taxon>
        <taxon>Sphingomonadales</taxon>
        <taxon>Sphingomonadaceae</taxon>
        <taxon>Sphingomonas</taxon>
    </lineage>
</organism>
<name>A0A7X5V3V4_9SPHN</name>
<comment type="caution">
    <text evidence="4">The sequence shown here is derived from an EMBL/GenBank/DDBJ whole genome shotgun (WGS) entry which is preliminary data.</text>
</comment>
<accession>A0A7X5V3V4</accession>
<evidence type="ECO:0000259" key="3">
    <source>
        <dbReference type="Pfam" id="PF13505"/>
    </source>
</evidence>
<evidence type="ECO:0000313" key="5">
    <source>
        <dbReference type="Proteomes" id="UP000564677"/>
    </source>
</evidence>
<feature type="chain" id="PRO_5030670241" evidence="2">
    <location>
        <begin position="21"/>
        <end position="202"/>
    </location>
</feature>
<dbReference type="InterPro" id="IPR011250">
    <property type="entry name" value="OMP/PagP_B-barrel"/>
</dbReference>
<gene>
    <name evidence="4" type="ORF">FHR20_003773</name>
</gene>
<feature type="signal peptide" evidence="2">
    <location>
        <begin position="1"/>
        <end position="20"/>
    </location>
</feature>
<dbReference type="Proteomes" id="UP000564677">
    <property type="component" value="Unassembled WGS sequence"/>
</dbReference>
<dbReference type="Pfam" id="PF13505">
    <property type="entry name" value="OMP_b-brl"/>
    <property type="match status" value="1"/>
</dbReference>
<dbReference type="RefSeq" id="WP_167301104.1">
    <property type="nucleotide sequence ID" value="NZ_CP170557.1"/>
</dbReference>
<feature type="domain" description="Outer membrane protein beta-barrel" evidence="3">
    <location>
        <begin position="12"/>
        <end position="202"/>
    </location>
</feature>
<protein>
    <submittedName>
        <fullName evidence="4">Opacity protein-like surface antigen</fullName>
    </submittedName>
</protein>